<evidence type="ECO:0000256" key="2">
    <source>
        <dbReference type="ARBA" id="ARBA00024867"/>
    </source>
</evidence>
<dbReference type="Gene3D" id="1.10.3210.10">
    <property type="entry name" value="Hypothetical protein af1432"/>
    <property type="match status" value="1"/>
</dbReference>
<dbReference type="SMART" id="SM00448">
    <property type="entry name" value="REC"/>
    <property type="match status" value="1"/>
</dbReference>
<dbReference type="SUPFAM" id="SSF109604">
    <property type="entry name" value="HD-domain/PDEase-like"/>
    <property type="match status" value="1"/>
</dbReference>
<protein>
    <recommendedName>
        <fullName evidence="1">Stage 0 sporulation protein A homolog</fullName>
    </recommendedName>
</protein>
<evidence type="ECO:0000259" key="6">
    <source>
        <dbReference type="PROSITE" id="PS51832"/>
    </source>
</evidence>
<evidence type="ECO:0000259" key="4">
    <source>
        <dbReference type="PROSITE" id="PS50110"/>
    </source>
</evidence>
<dbReference type="Gene3D" id="3.30.70.270">
    <property type="match status" value="1"/>
</dbReference>
<feature type="domain" description="HD-GYP" evidence="6">
    <location>
        <begin position="146"/>
        <end position="354"/>
    </location>
</feature>
<dbReference type="SMART" id="SM00267">
    <property type="entry name" value="GGDEF"/>
    <property type="match status" value="1"/>
</dbReference>
<evidence type="ECO:0000256" key="1">
    <source>
        <dbReference type="ARBA" id="ARBA00018672"/>
    </source>
</evidence>
<dbReference type="Gene3D" id="3.40.50.2300">
    <property type="match status" value="1"/>
</dbReference>
<dbReference type="InterPro" id="IPR011006">
    <property type="entry name" value="CheY-like_superfamily"/>
</dbReference>
<evidence type="ECO:0000313" key="7">
    <source>
        <dbReference type="EMBL" id="PWJ31242.1"/>
    </source>
</evidence>
<dbReference type="EMBL" id="QGDL01000002">
    <property type="protein sequence ID" value="PWJ31242.1"/>
    <property type="molecule type" value="Genomic_DNA"/>
</dbReference>
<comment type="function">
    <text evidence="2">May play the central regulatory role in sporulation. It may be an element of the effector pathway responsible for the activation of sporulation genes in response to nutritional stress. Spo0A may act in concert with spo0H (a sigma factor) to control the expression of some genes that are critical to the sporulation process.</text>
</comment>
<dbReference type="RefSeq" id="WP_109729965.1">
    <property type="nucleotide sequence ID" value="NZ_QGDL01000002.1"/>
</dbReference>
<dbReference type="NCBIfam" id="TIGR00254">
    <property type="entry name" value="GGDEF"/>
    <property type="match status" value="1"/>
</dbReference>
<feature type="domain" description="GGDEF" evidence="5">
    <location>
        <begin position="549"/>
        <end position="678"/>
    </location>
</feature>
<dbReference type="PANTHER" id="PTHR45228:SF5">
    <property type="entry name" value="CYCLIC DI-GMP PHOSPHODIESTERASE VC_1348-RELATED"/>
    <property type="match status" value="1"/>
</dbReference>
<dbReference type="GO" id="GO:0000160">
    <property type="term" value="P:phosphorelay signal transduction system"/>
    <property type="evidence" value="ECO:0007669"/>
    <property type="project" value="InterPro"/>
</dbReference>
<dbReference type="OrthoDB" id="9804747at2"/>
<dbReference type="CDD" id="cd01949">
    <property type="entry name" value="GGDEF"/>
    <property type="match status" value="1"/>
</dbReference>
<proteinExistence type="predicted"/>
<dbReference type="InterPro" id="IPR029787">
    <property type="entry name" value="Nucleotide_cyclase"/>
</dbReference>
<dbReference type="Pfam" id="PF13487">
    <property type="entry name" value="HD_5"/>
    <property type="match status" value="1"/>
</dbReference>
<dbReference type="Proteomes" id="UP000245845">
    <property type="component" value="Unassembled WGS sequence"/>
</dbReference>
<name>A0A2Y9B9A2_9FIRM</name>
<comment type="caution">
    <text evidence="7">The sequence shown here is derived from an EMBL/GenBank/DDBJ whole genome shotgun (WGS) entry which is preliminary data.</text>
</comment>
<dbReference type="Gene3D" id="3.30.450.20">
    <property type="entry name" value="PAS domain"/>
    <property type="match status" value="1"/>
</dbReference>
<sequence>MKSTVQKKTILIVDDAELNRCLLSDILQDDYNIVEACNGKEAIEILKHNDASISLILLDLIMPEMTGFDVLALMQKNHWHETIPVVIISSENSAEYIEKSYEYGVVDYISRPFDPSIVTQRVKNTIILYSKQKELESLIKEQVIEKERNNALMINILSTIVEFRNGESGLHVIRIRIITEILMEALRKRYQEYSMDESHIALISNAAALHDIGKNEIPEEILNKPGKLTYEEFEIMKTHSACGAEMLENLRFGNDEELVKYARQICRWHHERWDGNGYPDHLKGDDIPIAAQIVSLADVYDALVSERVYKPPYTHEQAIQMILNGECGMFNPKLIACLKEVSGHLEQAVKLRSKDPGHLFDVNQLSREIVQKKGVKLSDRTLFLLEQERTKYQFLTSITDEVLFEYDFSTDTITFSDRCRDEFNIPTIVTELFSHNNLRGIIDKEDFQKLTELVYSASPASPTFQTQLIMTTSDGSKEWYEIVGRTLWSNDDQNEQLYSCVGRIANIHRQTIEGRRLEELAQKDSLTNLFNRDAAQKVVGHILETRNQAPGLMILFDLDNFRELNENNGHLFGDQILKHVARLAENNIRKMDIAARVGGNEFMVYLHEVVSEEFMLMYCRMLSIALKQCYQGTEYTISIGAAAYPKDGTSYSELFTHAGQALYESKHSGKNCCTIYRNDGTMQAAFEGAVPE</sequence>
<accession>A0A2Y9B9A2</accession>
<dbReference type="InterPro" id="IPR052020">
    <property type="entry name" value="Cyclic_di-GMP/3'3'-cGAMP_PDE"/>
</dbReference>
<evidence type="ECO:0000313" key="8">
    <source>
        <dbReference type="Proteomes" id="UP000245845"/>
    </source>
</evidence>
<dbReference type="SUPFAM" id="SSF52172">
    <property type="entry name" value="CheY-like"/>
    <property type="match status" value="1"/>
</dbReference>
<dbReference type="InterPro" id="IPR043128">
    <property type="entry name" value="Rev_trsase/Diguanyl_cyclase"/>
</dbReference>
<dbReference type="PROSITE" id="PS50110">
    <property type="entry name" value="RESPONSE_REGULATORY"/>
    <property type="match status" value="1"/>
</dbReference>
<reference evidence="7 8" key="1">
    <citation type="submission" date="2018-05" db="EMBL/GenBank/DDBJ databases">
        <title>The Hungate 1000. A catalogue of reference genomes from the rumen microbiome.</title>
        <authorList>
            <person name="Kelly W."/>
        </authorList>
    </citation>
    <scope>NUCLEOTIDE SEQUENCE [LARGE SCALE GENOMIC DNA]</scope>
    <source>
        <strain evidence="7 8">NLAE-zl-C242</strain>
    </source>
</reference>
<dbReference type="PROSITE" id="PS50887">
    <property type="entry name" value="GGDEF"/>
    <property type="match status" value="1"/>
</dbReference>
<keyword evidence="3" id="KW-0597">Phosphoprotein</keyword>
<dbReference type="InterPro" id="IPR037522">
    <property type="entry name" value="HD_GYP_dom"/>
</dbReference>
<dbReference type="SUPFAM" id="SSF55073">
    <property type="entry name" value="Nucleotide cyclase"/>
    <property type="match status" value="1"/>
</dbReference>
<keyword evidence="8" id="KW-1185">Reference proteome</keyword>
<feature type="domain" description="Response regulatory" evidence="4">
    <location>
        <begin position="9"/>
        <end position="126"/>
    </location>
</feature>
<dbReference type="PANTHER" id="PTHR45228">
    <property type="entry name" value="CYCLIC DI-GMP PHOSPHODIESTERASE TM_0186-RELATED"/>
    <property type="match status" value="1"/>
</dbReference>
<evidence type="ECO:0000256" key="3">
    <source>
        <dbReference type="PROSITE-ProRule" id="PRU00169"/>
    </source>
</evidence>
<dbReference type="AlphaFoldDB" id="A0A2Y9B9A2"/>
<feature type="modified residue" description="4-aspartylphosphate" evidence="3">
    <location>
        <position position="59"/>
    </location>
</feature>
<dbReference type="Pfam" id="PF00072">
    <property type="entry name" value="Response_reg"/>
    <property type="match status" value="1"/>
</dbReference>
<dbReference type="CDD" id="cd00077">
    <property type="entry name" value="HDc"/>
    <property type="match status" value="1"/>
</dbReference>
<dbReference type="InterPro" id="IPR001789">
    <property type="entry name" value="Sig_transdc_resp-reg_receiver"/>
</dbReference>
<organism evidence="7 8">
    <name type="scientific">Faecalicatena orotica</name>
    <dbReference type="NCBI Taxonomy" id="1544"/>
    <lineage>
        <taxon>Bacteria</taxon>
        <taxon>Bacillati</taxon>
        <taxon>Bacillota</taxon>
        <taxon>Clostridia</taxon>
        <taxon>Lachnospirales</taxon>
        <taxon>Lachnospiraceae</taxon>
        <taxon>Faecalicatena</taxon>
    </lineage>
</organism>
<evidence type="ECO:0000259" key="5">
    <source>
        <dbReference type="PROSITE" id="PS50887"/>
    </source>
</evidence>
<gene>
    <name evidence="7" type="ORF">A8806_10298</name>
</gene>
<dbReference type="InterPro" id="IPR003607">
    <property type="entry name" value="HD/PDEase_dom"/>
</dbReference>
<dbReference type="PROSITE" id="PS51832">
    <property type="entry name" value="HD_GYP"/>
    <property type="match status" value="1"/>
</dbReference>
<dbReference type="Pfam" id="PF00990">
    <property type="entry name" value="GGDEF"/>
    <property type="match status" value="1"/>
</dbReference>
<dbReference type="SMART" id="SM00471">
    <property type="entry name" value="HDc"/>
    <property type="match status" value="1"/>
</dbReference>
<dbReference type="InterPro" id="IPR000160">
    <property type="entry name" value="GGDEF_dom"/>
</dbReference>